<comment type="cofactor">
    <cofactor evidence="15">
        <name>Mg(2+)</name>
        <dbReference type="ChEBI" id="CHEBI:18420"/>
    </cofactor>
</comment>
<dbReference type="Gene3D" id="3.30.160.20">
    <property type="match status" value="1"/>
</dbReference>
<evidence type="ECO:0000256" key="12">
    <source>
        <dbReference type="ARBA" id="ARBA00022801"/>
    </source>
</evidence>
<dbReference type="Gene3D" id="1.10.1520.10">
    <property type="entry name" value="Ribonuclease III domain"/>
    <property type="match status" value="1"/>
</dbReference>
<dbReference type="InterPro" id="IPR011907">
    <property type="entry name" value="RNase_III"/>
</dbReference>
<evidence type="ECO:0000256" key="1">
    <source>
        <dbReference type="ARBA" id="ARBA00000109"/>
    </source>
</evidence>
<feature type="binding site" evidence="15">
    <location>
        <position position="120"/>
    </location>
    <ligand>
        <name>Mg(2+)</name>
        <dbReference type="ChEBI" id="CHEBI:18420"/>
    </ligand>
</feature>
<dbReference type="CDD" id="cd10845">
    <property type="entry name" value="DSRM_RNAse_III_family"/>
    <property type="match status" value="1"/>
</dbReference>
<dbReference type="SUPFAM" id="SSF54768">
    <property type="entry name" value="dsRNA-binding domain-like"/>
    <property type="match status" value="1"/>
</dbReference>
<comment type="caution">
    <text evidence="18">The sequence shown here is derived from an EMBL/GenBank/DDBJ whole genome shotgun (WGS) entry which is preliminary data.</text>
</comment>
<protein>
    <recommendedName>
        <fullName evidence="15">Ribonuclease 3</fullName>
        <ecNumber evidence="15">3.1.26.3</ecNumber>
    </recommendedName>
    <alternativeName>
        <fullName evidence="15">Ribonuclease III</fullName>
        <shortName evidence="15">RNase III</shortName>
    </alternativeName>
</protein>
<evidence type="ECO:0000256" key="7">
    <source>
        <dbReference type="ARBA" id="ARBA00022664"/>
    </source>
</evidence>
<evidence type="ECO:0000313" key="18">
    <source>
        <dbReference type="EMBL" id="MBO8414572.1"/>
    </source>
</evidence>
<reference evidence="18" key="1">
    <citation type="submission" date="2020-10" db="EMBL/GenBank/DDBJ databases">
        <authorList>
            <person name="Gilroy R."/>
        </authorList>
    </citation>
    <scope>NUCLEOTIDE SEQUENCE</scope>
    <source>
        <strain evidence="18">1748</strain>
    </source>
</reference>
<feature type="active site" evidence="15">
    <location>
        <position position="123"/>
    </location>
</feature>
<evidence type="ECO:0000313" key="19">
    <source>
        <dbReference type="Proteomes" id="UP000823629"/>
    </source>
</evidence>
<evidence type="ECO:0000256" key="3">
    <source>
        <dbReference type="ARBA" id="ARBA00010183"/>
    </source>
</evidence>
<dbReference type="SMART" id="SM00535">
    <property type="entry name" value="RIBOc"/>
    <property type="match status" value="1"/>
</dbReference>
<evidence type="ECO:0000256" key="6">
    <source>
        <dbReference type="ARBA" id="ARBA00022552"/>
    </source>
</evidence>
<organism evidence="18 19">
    <name type="scientific">Candidatus Scatoplasma merdavium</name>
    <dbReference type="NCBI Taxonomy" id="2840932"/>
    <lineage>
        <taxon>Bacteria</taxon>
        <taxon>Bacillati</taxon>
        <taxon>Bacillota</taxon>
        <taxon>Bacilli</taxon>
        <taxon>Bacillales</taxon>
        <taxon>Candidatus Scatoplasma</taxon>
    </lineage>
</organism>
<dbReference type="GO" id="GO:0006364">
    <property type="term" value="P:rRNA processing"/>
    <property type="evidence" value="ECO:0007669"/>
    <property type="project" value="UniProtKB-UniRule"/>
</dbReference>
<feature type="active site" evidence="15">
    <location>
        <position position="52"/>
    </location>
</feature>
<keyword evidence="6 15" id="KW-0698">rRNA processing</keyword>
<evidence type="ECO:0000259" key="17">
    <source>
        <dbReference type="PROSITE" id="PS50142"/>
    </source>
</evidence>
<evidence type="ECO:0000256" key="15">
    <source>
        <dbReference type="HAMAP-Rule" id="MF_00104"/>
    </source>
</evidence>
<evidence type="ECO:0000256" key="5">
    <source>
        <dbReference type="ARBA" id="ARBA00022490"/>
    </source>
</evidence>
<dbReference type="InterPro" id="IPR000999">
    <property type="entry name" value="RNase_III_dom"/>
</dbReference>
<dbReference type="GO" id="GO:0003725">
    <property type="term" value="F:double-stranded RNA binding"/>
    <property type="evidence" value="ECO:0007669"/>
    <property type="project" value="TreeGrafter"/>
</dbReference>
<dbReference type="SMART" id="SM00358">
    <property type="entry name" value="DSRM"/>
    <property type="match status" value="1"/>
</dbReference>
<evidence type="ECO:0000256" key="8">
    <source>
        <dbReference type="ARBA" id="ARBA00022694"/>
    </source>
</evidence>
<dbReference type="EC" id="3.1.26.3" evidence="15"/>
<comment type="function">
    <text evidence="15">Digests double-stranded RNA. Involved in the processing of primary rRNA transcript to yield the immediate precursors to the large and small rRNAs (23S and 16S). Processes some mRNAs, and tRNAs when they are encoded in the rRNA operon. Processes pre-crRNA and tracrRNA of type II CRISPR loci if present in the organism.</text>
</comment>
<gene>
    <name evidence="15 18" type="primary">rnc</name>
    <name evidence="18" type="ORF">IAC78_03795</name>
</gene>
<feature type="domain" description="DRBM" evidence="16">
    <location>
        <begin position="162"/>
        <end position="231"/>
    </location>
</feature>
<dbReference type="PROSITE" id="PS50137">
    <property type="entry name" value="DS_RBD"/>
    <property type="match status" value="1"/>
</dbReference>
<evidence type="ECO:0000256" key="4">
    <source>
        <dbReference type="ARBA" id="ARBA00011738"/>
    </source>
</evidence>
<comment type="subunit">
    <text evidence="4 15">Homodimer.</text>
</comment>
<dbReference type="GO" id="GO:0046872">
    <property type="term" value="F:metal ion binding"/>
    <property type="evidence" value="ECO:0007669"/>
    <property type="project" value="UniProtKB-KW"/>
</dbReference>
<keyword evidence="8 15" id="KW-0819">tRNA processing</keyword>
<keyword evidence="10 15" id="KW-0479">Metal-binding</keyword>
<feature type="domain" description="RNase III" evidence="17">
    <location>
        <begin position="13"/>
        <end position="134"/>
    </location>
</feature>
<dbReference type="GO" id="GO:0010468">
    <property type="term" value="P:regulation of gene expression"/>
    <property type="evidence" value="ECO:0007669"/>
    <property type="project" value="TreeGrafter"/>
</dbReference>
<dbReference type="GO" id="GO:0005737">
    <property type="term" value="C:cytoplasm"/>
    <property type="evidence" value="ECO:0007669"/>
    <property type="project" value="UniProtKB-SubCell"/>
</dbReference>
<dbReference type="GO" id="GO:0019843">
    <property type="term" value="F:rRNA binding"/>
    <property type="evidence" value="ECO:0007669"/>
    <property type="project" value="UniProtKB-KW"/>
</dbReference>
<keyword evidence="12 15" id="KW-0378">Hydrolase</keyword>
<dbReference type="Proteomes" id="UP000823629">
    <property type="component" value="Unassembled WGS sequence"/>
</dbReference>
<dbReference type="CDD" id="cd00593">
    <property type="entry name" value="RIBOc"/>
    <property type="match status" value="1"/>
</dbReference>
<proteinExistence type="inferred from homology"/>
<keyword evidence="13 15" id="KW-0460">Magnesium</keyword>
<evidence type="ECO:0000256" key="11">
    <source>
        <dbReference type="ARBA" id="ARBA00022759"/>
    </source>
</evidence>
<keyword evidence="15" id="KW-0699">rRNA-binding</keyword>
<feature type="binding site" evidence="15">
    <location>
        <position position="123"/>
    </location>
    <ligand>
        <name>Mg(2+)</name>
        <dbReference type="ChEBI" id="CHEBI:18420"/>
    </ligand>
</feature>
<dbReference type="NCBIfam" id="TIGR02191">
    <property type="entry name" value="RNaseIII"/>
    <property type="match status" value="1"/>
</dbReference>
<reference evidence="18" key="2">
    <citation type="journal article" date="2021" name="PeerJ">
        <title>Extensive microbial diversity within the chicken gut microbiome revealed by metagenomics and culture.</title>
        <authorList>
            <person name="Gilroy R."/>
            <person name="Ravi A."/>
            <person name="Getino M."/>
            <person name="Pursley I."/>
            <person name="Horton D.L."/>
            <person name="Alikhan N.F."/>
            <person name="Baker D."/>
            <person name="Gharbi K."/>
            <person name="Hall N."/>
            <person name="Watson M."/>
            <person name="Adriaenssens E.M."/>
            <person name="Foster-Nyarko E."/>
            <person name="Jarju S."/>
            <person name="Secka A."/>
            <person name="Antonio M."/>
            <person name="Oren A."/>
            <person name="Chaudhuri R.R."/>
            <person name="La Ragione R."/>
            <person name="Hildebrand F."/>
            <person name="Pallen M.J."/>
        </authorList>
    </citation>
    <scope>NUCLEOTIDE SEQUENCE</scope>
    <source>
        <strain evidence="18">1748</strain>
    </source>
</reference>
<dbReference type="SUPFAM" id="SSF69065">
    <property type="entry name" value="RNase III domain-like"/>
    <property type="match status" value="1"/>
</dbReference>
<dbReference type="GO" id="GO:0004525">
    <property type="term" value="F:ribonuclease III activity"/>
    <property type="evidence" value="ECO:0007669"/>
    <property type="project" value="UniProtKB-UniRule"/>
</dbReference>
<dbReference type="FunFam" id="1.10.1520.10:FF:000001">
    <property type="entry name" value="Ribonuclease 3"/>
    <property type="match status" value="1"/>
</dbReference>
<name>A0A9D9D8Z2_9BACL</name>
<dbReference type="PROSITE" id="PS50142">
    <property type="entry name" value="RNASE_3_2"/>
    <property type="match status" value="1"/>
</dbReference>
<evidence type="ECO:0000256" key="2">
    <source>
        <dbReference type="ARBA" id="ARBA00004496"/>
    </source>
</evidence>
<accession>A0A9D9D8Z2</accession>
<dbReference type="FunFam" id="3.30.160.20:FF:000003">
    <property type="entry name" value="Ribonuclease 3"/>
    <property type="match status" value="1"/>
</dbReference>
<evidence type="ECO:0000259" key="16">
    <source>
        <dbReference type="PROSITE" id="PS50137"/>
    </source>
</evidence>
<evidence type="ECO:0000256" key="9">
    <source>
        <dbReference type="ARBA" id="ARBA00022722"/>
    </source>
</evidence>
<dbReference type="GO" id="GO:0042802">
    <property type="term" value="F:identical protein binding"/>
    <property type="evidence" value="ECO:0007669"/>
    <property type="project" value="UniProtKB-ARBA"/>
</dbReference>
<comment type="subcellular location">
    <subcellularLocation>
        <location evidence="2 15">Cytoplasm</location>
    </subcellularLocation>
</comment>
<dbReference type="HAMAP" id="MF_00104">
    <property type="entry name" value="RNase_III"/>
    <property type="match status" value="1"/>
</dbReference>
<dbReference type="PANTHER" id="PTHR11207:SF0">
    <property type="entry name" value="RIBONUCLEASE 3"/>
    <property type="match status" value="1"/>
</dbReference>
<evidence type="ECO:0000256" key="10">
    <source>
        <dbReference type="ARBA" id="ARBA00022723"/>
    </source>
</evidence>
<dbReference type="GO" id="GO:0008033">
    <property type="term" value="P:tRNA processing"/>
    <property type="evidence" value="ECO:0007669"/>
    <property type="project" value="UniProtKB-KW"/>
</dbReference>
<evidence type="ECO:0000256" key="14">
    <source>
        <dbReference type="ARBA" id="ARBA00022884"/>
    </source>
</evidence>
<dbReference type="Pfam" id="PF14622">
    <property type="entry name" value="Ribonucleas_3_3"/>
    <property type="match status" value="1"/>
</dbReference>
<dbReference type="GO" id="GO:0006397">
    <property type="term" value="P:mRNA processing"/>
    <property type="evidence" value="ECO:0007669"/>
    <property type="project" value="UniProtKB-UniRule"/>
</dbReference>
<dbReference type="InterPro" id="IPR014720">
    <property type="entry name" value="dsRBD_dom"/>
</dbReference>
<keyword evidence="5 15" id="KW-0963">Cytoplasm</keyword>
<evidence type="ECO:0000256" key="13">
    <source>
        <dbReference type="ARBA" id="ARBA00022842"/>
    </source>
</evidence>
<keyword evidence="14 15" id="KW-0694">RNA-binding</keyword>
<dbReference type="Pfam" id="PF00035">
    <property type="entry name" value="dsrm"/>
    <property type="match status" value="1"/>
</dbReference>
<keyword evidence="7 15" id="KW-0507">mRNA processing</keyword>
<feature type="binding site" evidence="15">
    <location>
        <position position="48"/>
    </location>
    <ligand>
        <name>Mg(2+)</name>
        <dbReference type="ChEBI" id="CHEBI:18420"/>
    </ligand>
</feature>
<dbReference type="EMBL" id="JADING010000108">
    <property type="protein sequence ID" value="MBO8414572.1"/>
    <property type="molecule type" value="Genomic_DNA"/>
</dbReference>
<dbReference type="AlphaFoldDB" id="A0A9D9D8Z2"/>
<keyword evidence="9 15" id="KW-0540">Nuclease</keyword>
<keyword evidence="11 15" id="KW-0255">Endonuclease</keyword>
<dbReference type="InterPro" id="IPR036389">
    <property type="entry name" value="RNase_III_sf"/>
</dbReference>
<comment type="similarity">
    <text evidence="3">Belongs to the ribonuclease III family.</text>
</comment>
<dbReference type="PANTHER" id="PTHR11207">
    <property type="entry name" value="RIBONUCLEASE III"/>
    <property type="match status" value="1"/>
</dbReference>
<sequence>MKNADLFLSNMAKRGLEIKDFSLYEQAFTHSSYRNEHKDECLDYERLEFIGDAVLDLLVGKFIFQKFPNMNSGELSKCRASLVRGKTLASFSKELGLDKFIRVSHGQEKTGKIPDKILEDVFEAFIGAFYLDNDRNFVKVEEFVKSFFIEPIENYLSYEQFDYKSRFQEFVQKDGTVKIEYVVLKESGSPQDKHFVIEVRVNGVALGKGVGSSKKKAEQMAAKEALERRVI</sequence>
<comment type="catalytic activity">
    <reaction evidence="1 15">
        <text>Endonucleolytic cleavage to 5'-phosphomonoester.</text>
        <dbReference type="EC" id="3.1.26.3"/>
    </reaction>
</comment>